<protein>
    <recommendedName>
        <fullName evidence="3">Aldose 1-epimerase</fullName>
    </recommendedName>
</protein>
<dbReference type="SUPFAM" id="SSF74650">
    <property type="entry name" value="Galactose mutarotase-like"/>
    <property type="match status" value="1"/>
</dbReference>
<dbReference type="Proteomes" id="UP000823858">
    <property type="component" value="Unassembled WGS sequence"/>
</dbReference>
<dbReference type="InterPro" id="IPR008183">
    <property type="entry name" value="Aldose_1/G6P_1-epimerase"/>
</dbReference>
<dbReference type="AlphaFoldDB" id="A0A9D2QDJ8"/>
<dbReference type="GO" id="GO:0016853">
    <property type="term" value="F:isomerase activity"/>
    <property type="evidence" value="ECO:0007669"/>
    <property type="project" value="InterPro"/>
</dbReference>
<dbReference type="InterPro" id="IPR011013">
    <property type="entry name" value="Gal_mutarotase_sf_dom"/>
</dbReference>
<name>A0A9D2QDJ8_9CORY</name>
<reference evidence="1" key="2">
    <citation type="submission" date="2021-04" db="EMBL/GenBank/DDBJ databases">
        <authorList>
            <person name="Gilroy R."/>
        </authorList>
    </citation>
    <scope>NUCLEOTIDE SEQUENCE</scope>
    <source>
        <strain evidence="1">ChiHjej13B12-4958</strain>
    </source>
</reference>
<dbReference type="Gene3D" id="2.70.98.10">
    <property type="match status" value="1"/>
</dbReference>
<dbReference type="GO" id="GO:0030246">
    <property type="term" value="F:carbohydrate binding"/>
    <property type="evidence" value="ECO:0007669"/>
    <property type="project" value="InterPro"/>
</dbReference>
<accession>A0A9D2QDJ8</accession>
<evidence type="ECO:0000313" key="2">
    <source>
        <dbReference type="Proteomes" id="UP000823858"/>
    </source>
</evidence>
<dbReference type="Pfam" id="PF01263">
    <property type="entry name" value="Aldose_epim"/>
    <property type="match status" value="1"/>
</dbReference>
<evidence type="ECO:0008006" key="3">
    <source>
        <dbReference type="Google" id="ProtNLM"/>
    </source>
</evidence>
<sequence>MRAQPTSVTITSGDCRATIATRGAGPSSLTLGGQDLLEGYEVTDSGLQASFAMRNDVDAPMPAACGFHLYPSALGAATDDCTLMIPDHRVLPLDARGLPAGPEQDDVDVLPARDNPLAGTLLDHCLHLVPTEQDPQFFLRGPDGAGVALTTCLELSWVQIFTPDASAGMPYPGRAGGRAVAVEPMTAPPDALNSGTDLSVLVPGESLRCSWRVDVIEEVTEQENG</sequence>
<dbReference type="EMBL" id="DWVP01000005">
    <property type="protein sequence ID" value="HJC84580.1"/>
    <property type="molecule type" value="Genomic_DNA"/>
</dbReference>
<comment type="caution">
    <text evidence="1">The sequence shown here is derived from an EMBL/GenBank/DDBJ whole genome shotgun (WGS) entry which is preliminary data.</text>
</comment>
<organism evidence="1 2">
    <name type="scientific">Candidatus Corynebacterium faecigallinarum</name>
    <dbReference type="NCBI Taxonomy" id="2838528"/>
    <lineage>
        <taxon>Bacteria</taxon>
        <taxon>Bacillati</taxon>
        <taxon>Actinomycetota</taxon>
        <taxon>Actinomycetes</taxon>
        <taxon>Mycobacteriales</taxon>
        <taxon>Corynebacteriaceae</taxon>
        <taxon>Corynebacterium</taxon>
    </lineage>
</organism>
<proteinExistence type="predicted"/>
<reference evidence="1" key="1">
    <citation type="journal article" date="2021" name="PeerJ">
        <title>Extensive microbial diversity within the chicken gut microbiome revealed by metagenomics and culture.</title>
        <authorList>
            <person name="Gilroy R."/>
            <person name="Ravi A."/>
            <person name="Getino M."/>
            <person name="Pursley I."/>
            <person name="Horton D.L."/>
            <person name="Alikhan N.F."/>
            <person name="Baker D."/>
            <person name="Gharbi K."/>
            <person name="Hall N."/>
            <person name="Watson M."/>
            <person name="Adriaenssens E.M."/>
            <person name="Foster-Nyarko E."/>
            <person name="Jarju S."/>
            <person name="Secka A."/>
            <person name="Antonio M."/>
            <person name="Oren A."/>
            <person name="Chaudhuri R.R."/>
            <person name="La Ragione R."/>
            <person name="Hildebrand F."/>
            <person name="Pallen M.J."/>
        </authorList>
    </citation>
    <scope>NUCLEOTIDE SEQUENCE</scope>
    <source>
        <strain evidence="1">ChiHjej13B12-4958</strain>
    </source>
</reference>
<evidence type="ECO:0000313" key="1">
    <source>
        <dbReference type="EMBL" id="HJC84580.1"/>
    </source>
</evidence>
<gene>
    <name evidence="1" type="ORF">H9751_03350</name>
</gene>
<dbReference type="GO" id="GO:0005975">
    <property type="term" value="P:carbohydrate metabolic process"/>
    <property type="evidence" value="ECO:0007669"/>
    <property type="project" value="InterPro"/>
</dbReference>
<dbReference type="InterPro" id="IPR014718">
    <property type="entry name" value="GH-type_carb-bd"/>
</dbReference>